<keyword evidence="3 6" id="KW-0349">Heme</keyword>
<dbReference type="InterPro" id="IPR036396">
    <property type="entry name" value="Cyt_P450_sf"/>
</dbReference>
<dbReference type="PANTHER" id="PTHR24305:SF166">
    <property type="entry name" value="CYTOCHROME P450 12A4, MITOCHONDRIAL-RELATED"/>
    <property type="match status" value="1"/>
</dbReference>
<evidence type="ECO:0000256" key="6">
    <source>
        <dbReference type="PIRSR" id="PIRSR602401-1"/>
    </source>
</evidence>
<evidence type="ECO:0000313" key="8">
    <source>
        <dbReference type="EMBL" id="KAK3316797.1"/>
    </source>
</evidence>
<evidence type="ECO:0000256" key="3">
    <source>
        <dbReference type="ARBA" id="ARBA00022617"/>
    </source>
</evidence>
<keyword evidence="5 6" id="KW-0408">Iron</keyword>
<dbReference type="InterPro" id="IPR017972">
    <property type="entry name" value="Cyt_P450_CS"/>
</dbReference>
<feature type="binding site" description="axial binding residue" evidence="6">
    <location>
        <position position="485"/>
    </location>
    <ligand>
        <name>heme</name>
        <dbReference type="ChEBI" id="CHEBI:30413"/>
    </ligand>
    <ligandPart>
        <name>Fe</name>
        <dbReference type="ChEBI" id="CHEBI:18248"/>
    </ligandPart>
</feature>
<dbReference type="SUPFAM" id="SSF48264">
    <property type="entry name" value="Cytochrome P450"/>
    <property type="match status" value="1"/>
</dbReference>
<reference evidence="8" key="1">
    <citation type="journal article" date="2023" name="Mol. Phylogenet. Evol.">
        <title>Genome-scale phylogeny and comparative genomics of the fungal order Sordariales.</title>
        <authorList>
            <person name="Hensen N."/>
            <person name="Bonometti L."/>
            <person name="Westerberg I."/>
            <person name="Brannstrom I.O."/>
            <person name="Guillou S."/>
            <person name="Cros-Aarteil S."/>
            <person name="Calhoun S."/>
            <person name="Haridas S."/>
            <person name="Kuo A."/>
            <person name="Mondo S."/>
            <person name="Pangilinan J."/>
            <person name="Riley R."/>
            <person name="LaButti K."/>
            <person name="Andreopoulos B."/>
            <person name="Lipzen A."/>
            <person name="Chen C."/>
            <person name="Yan M."/>
            <person name="Daum C."/>
            <person name="Ng V."/>
            <person name="Clum A."/>
            <person name="Steindorff A."/>
            <person name="Ohm R.A."/>
            <person name="Martin F."/>
            <person name="Silar P."/>
            <person name="Natvig D.O."/>
            <person name="Lalanne C."/>
            <person name="Gautier V."/>
            <person name="Ament-Velasquez S.L."/>
            <person name="Kruys A."/>
            <person name="Hutchinson M.I."/>
            <person name="Powell A.J."/>
            <person name="Barry K."/>
            <person name="Miller A.N."/>
            <person name="Grigoriev I.V."/>
            <person name="Debuchy R."/>
            <person name="Gladieux P."/>
            <person name="Hiltunen Thoren M."/>
            <person name="Johannesson H."/>
        </authorList>
    </citation>
    <scope>NUCLEOTIDE SEQUENCE</scope>
    <source>
        <strain evidence="8">CBS 118394</strain>
    </source>
</reference>
<evidence type="ECO:0000256" key="1">
    <source>
        <dbReference type="ARBA" id="ARBA00001971"/>
    </source>
</evidence>
<dbReference type="AlphaFoldDB" id="A0AAE0I270"/>
<keyword evidence="7" id="KW-0560">Oxidoreductase</keyword>
<name>A0AAE0I270_9PEZI</name>
<dbReference type="InterPro" id="IPR002401">
    <property type="entry name" value="Cyt_P450_E_grp-I"/>
</dbReference>
<dbReference type="GO" id="GO:0020037">
    <property type="term" value="F:heme binding"/>
    <property type="evidence" value="ECO:0007669"/>
    <property type="project" value="InterPro"/>
</dbReference>
<dbReference type="InterPro" id="IPR050121">
    <property type="entry name" value="Cytochrome_P450_monoxygenase"/>
</dbReference>
<dbReference type="PANTHER" id="PTHR24305">
    <property type="entry name" value="CYTOCHROME P450"/>
    <property type="match status" value="1"/>
</dbReference>
<dbReference type="GO" id="GO:0004497">
    <property type="term" value="F:monooxygenase activity"/>
    <property type="evidence" value="ECO:0007669"/>
    <property type="project" value="UniProtKB-KW"/>
</dbReference>
<organism evidence="8 9">
    <name type="scientific">Apodospora peruviana</name>
    <dbReference type="NCBI Taxonomy" id="516989"/>
    <lineage>
        <taxon>Eukaryota</taxon>
        <taxon>Fungi</taxon>
        <taxon>Dikarya</taxon>
        <taxon>Ascomycota</taxon>
        <taxon>Pezizomycotina</taxon>
        <taxon>Sordariomycetes</taxon>
        <taxon>Sordariomycetidae</taxon>
        <taxon>Sordariales</taxon>
        <taxon>Lasiosphaeriaceae</taxon>
        <taxon>Apodospora</taxon>
    </lineage>
</organism>
<evidence type="ECO:0000256" key="7">
    <source>
        <dbReference type="RuleBase" id="RU000461"/>
    </source>
</evidence>
<evidence type="ECO:0000256" key="4">
    <source>
        <dbReference type="ARBA" id="ARBA00022723"/>
    </source>
</evidence>
<dbReference type="GO" id="GO:0005506">
    <property type="term" value="F:iron ion binding"/>
    <property type="evidence" value="ECO:0007669"/>
    <property type="project" value="InterPro"/>
</dbReference>
<comment type="cofactor">
    <cofactor evidence="1 6">
        <name>heme</name>
        <dbReference type="ChEBI" id="CHEBI:30413"/>
    </cofactor>
</comment>
<dbReference type="PROSITE" id="PS00086">
    <property type="entry name" value="CYTOCHROME_P450"/>
    <property type="match status" value="1"/>
</dbReference>
<dbReference type="GO" id="GO:0016705">
    <property type="term" value="F:oxidoreductase activity, acting on paired donors, with incorporation or reduction of molecular oxygen"/>
    <property type="evidence" value="ECO:0007669"/>
    <property type="project" value="InterPro"/>
</dbReference>
<dbReference type="EMBL" id="JAUEDM010000005">
    <property type="protein sequence ID" value="KAK3316797.1"/>
    <property type="molecule type" value="Genomic_DNA"/>
</dbReference>
<dbReference type="Pfam" id="PF00067">
    <property type="entry name" value="p450"/>
    <property type="match status" value="1"/>
</dbReference>
<protein>
    <submittedName>
        <fullName evidence="8">Cytochrome P450 3A5</fullName>
    </submittedName>
</protein>
<keyword evidence="4 6" id="KW-0479">Metal-binding</keyword>
<dbReference type="Gene3D" id="1.10.630.10">
    <property type="entry name" value="Cytochrome P450"/>
    <property type="match status" value="1"/>
</dbReference>
<reference evidence="8" key="2">
    <citation type="submission" date="2023-06" db="EMBL/GenBank/DDBJ databases">
        <authorList>
            <consortium name="Lawrence Berkeley National Laboratory"/>
            <person name="Haridas S."/>
            <person name="Hensen N."/>
            <person name="Bonometti L."/>
            <person name="Westerberg I."/>
            <person name="Brannstrom I.O."/>
            <person name="Guillou S."/>
            <person name="Cros-Aarteil S."/>
            <person name="Calhoun S."/>
            <person name="Kuo A."/>
            <person name="Mondo S."/>
            <person name="Pangilinan J."/>
            <person name="Riley R."/>
            <person name="Labutti K."/>
            <person name="Andreopoulos B."/>
            <person name="Lipzen A."/>
            <person name="Chen C."/>
            <person name="Yanf M."/>
            <person name="Daum C."/>
            <person name="Ng V."/>
            <person name="Clum A."/>
            <person name="Steindorff A."/>
            <person name="Ohm R."/>
            <person name="Martin F."/>
            <person name="Silar P."/>
            <person name="Natvig D."/>
            <person name="Lalanne C."/>
            <person name="Gautier V."/>
            <person name="Ament-Velasquez S.L."/>
            <person name="Kruys A."/>
            <person name="Hutchinson M.I."/>
            <person name="Powell A.J."/>
            <person name="Barry K."/>
            <person name="Miller A.N."/>
            <person name="Grigoriev I.V."/>
            <person name="Debuchy R."/>
            <person name="Gladieux P."/>
            <person name="Thoren M.H."/>
            <person name="Johannesson H."/>
        </authorList>
    </citation>
    <scope>NUCLEOTIDE SEQUENCE</scope>
    <source>
        <strain evidence="8">CBS 118394</strain>
    </source>
</reference>
<evidence type="ECO:0000313" key="9">
    <source>
        <dbReference type="Proteomes" id="UP001283341"/>
    </source>
</evidence>
<comment type="similarity">
    <text evidence="2 7">Belongs to the cytochrome P450 family.</text>
</comment>
<dbReference type="Proteomes" id="UP001283341">
    <property type="component" value="Unassembled WGS sequence"/>
</dbReference>
<accession>A0AAE0I270</accession>
<dbReference type="PRINTS" id="PR00385">
    <property type="entry name" value="P450"/>
</dbReference>
<sequence length="552" mass="62176">MSTKAVFALASAVSLLILPPNELLAIRGLKTILALVCAQYVLQNLYRIFIYPHYLSPLRHLPGPRDHDFLIGHVRKQFAAGNPNEPYLSWVSQKWPDAPMIRYLSFLNSEVILVADIDVINEVLVKQPYAFVKPGFFQRLLLPVIGRGLLFIEGEEHVHIRRKLAAPFSMANLRKLVPVFRDKAEKLAGRIGREVGDGYEGAVVEVASKYTSATLDVIGVAVLGVELDNLDTTTPFHECYGRIFDPGPIGQIMMGLNALVPVRWIPVKENRLYKEATHTIDREVRKVIRERMSEFEAGQQQNGGKGKTERRDLLTFMLEEDVIGPTASGAREEGWTEKNLLDHMMTFLAAGHETTATALTWATYVLTQHPDVQECLHVEIRDLLKEHPTPGYSEIEGLKQLNNFCRELLRVYTPSIELPRQTAQDIVLKGMAIPKGTTIVVMPTLIHHHPRIWGEDASEFKPERWDRPGIDPHAMITFSAGSRNCIGKVFAMLELKILLVELLRKFRFEAVGKKEKVELVNPGPLLKPKGGLKVRVVKATNKSNRLSFFNAK</sequence>
<comment type="caution">
    <text evidence="8">The sequence shown here is derived from an EMBL/GenBank/DDBJ whole genome shotgun (WGS) entry which is preliminary data.</text>
</comment>
<keyword evidence="7" id="KW-0503">Monooxygenase</keyword>
<dbReference type="InterPro" id="IPR001128">
    <property type="entry name" value="Cyt_P450"/>
</dbReference>
<dbReference type="PRINTS" id="PR00463">
    <property type="entry name" value="EP450I"/>
</dbReference>
<proteinExistence type="inferred from homology"/>
<keyword evidence="9" id="KW-1185">Reference proteome</keyword>
<evidence type="ECO:0000256" key="2">
    <source>
        <dbReference type="ARBA" id="ARBA00010617"/>
    </source>
</evidence>
<gene>
    <name evidence="8" type="ORF">B0H66DRAFT_305857</name>
</gene>
<evidence type="ECO:0000256" key="5">
    <source>
        <dbReference type="ARBA" id="ARBA00023004"/>
    </source>
</evidence>